<dbReference type="Proteomes" id="UP000027093">
    <property type="component" value="Chromosome"/>
</dbReference>
<sequence>MQCFFPNTERSKRRIFNIKKHEYILLQ</sequence>
<reference evidence="1 2" key="1">
    <citation type="journal article" date="2014" name="Int. J. Syst. Evol. Microbiol.">
        <title>Nitrososphaera viennensis gen. nov., sp. nov., an aerobic and mesophilic, ammonia-oxidizing archaeon from soil and a member of the archaeal phylum Thaumarchaeota.</title>
        <authorList>
            <person name="Stieglmeier M."/>
            <person name="Klingl A."/>
            <person name="Alves R.J."/>
            <person name="Rittmann S.K."/>
            <person name="Melcher M."/>
            <person name="Leisch N."/>
            <person name="Schleper C."/>
        </authorList>
    </citation>
    <scope>NUCLEOTIDE SEQUENCE [LARGE SCALE GENOMIC DNA]</scope>
    <source>
        <strain evidence="1">EN76</strain>
    </source>
</reference>
<name>A0A060HN25_9ARCH</name>
<accession>A0A060HN25</accession>
<organism evidence="1 2">
    <name type="scientific">Nitrososphaera viennensis EN76</name>
    <dbReference type="NCBI Taxonomy" id="926571"/>
    <lineage>
        <taxon>Archaea</taxon>
        <taxon>Nitrososphaerota</taxon>
        <taxon>Nitrososphaeria</taxon>
        <taxon>Nitrososphaerales</taxon>
        <taxon>Nitrososphaeraceae</taxon>
        <taxon>Nitrososphaera</taxon>
    </lineage>
</organism>
<proteinExistence type="predicted"/>
<evidence type="ECO:0000313" key="1">
    <source>
        <dbReference type="EMBL" id="AIC14951.1"/>
    </source>
</evidence>
<dbReference type="KEGG" id="nvn:NVIE_0753"/>
<dbReference type="HOGENOM" id="CLU_3414458_0_0_2"/>
<protein>
    <submittedName>
        <fullName evidence="1">Uncharacterized protein</fullName>
    </submittedName>
</protein>
<keyword evidence="2" id="KW-1185">Reference proteome</keyword>
<gene>
    <name evidence="1" type="ORF">NVIE_0753</name>
</gene>
<dbReference type="EMBL" id="CP007536">
    <property type="protein sequence ID" value="AIC14951.1"/>
    <property type="molecule type" value="Genomic_DNA"/>
</dbReference>
<evidence type="ECO:0000313" key="2">
    <source>
        <dbReference type="Proteomes" id="UP000027093"/>
    </source>
</evidence>
<dbReference type="AlphaFoldDB" id="A0A060HN25"/>